<evidence type="ECO:0000313" key="2">
    <source>
        <dbReference type="Proteomes" id="UP000800039"/>
    </source>
</evidence>
<dbReference type="Proteomes" id="UP000800039">
    <property type="component" value="Unassembled WGS sequence"/>
</dbReference>
<keyword evidence="2" id="KW-1185">Reference proteome</keyword>
<feature type="non-terminal residue" evidence="1">
    <location>
        <position position="105"/>
    </location>
</feature>
<evidence type="ECO:0000313" key="1">
    <source>
        <dbReference type="EMBL" id="KAF1846834.1"/>
    </source>
</evidence>
<sequence length="105" mass="12375">MAYIIRIPLFYQSSSYPFPTSSDFPTTTATYIALASGPPDAQAIFNDCKAWGWKVEHRHLNSPKANEWWEAYNKSAIKKQWNEDLWRIWQREHGVRILQEDAKMK</sequence>
<dbReference type="GeneID" id="63844675"/>
<gene>
    <name evidence="1" type="ORF">K460DRAFT_256548</name>
</gene>
<dbReference type="OrthoDB" id="3695535at2759"/>
<name>A0A9P4GKF3_9PLEO</name>
<dbReference type="RefSeq" id="XP_040789397.1">
    <property type="nucleotide sequence ID" value="XM_040927422.1"/>
</dbReference>
<comment type="caution">
    <text evidence="1">The sequence shown here is derived from an EMBL/GenBank/DDBJ whole genome shotgun (WGS) entry which is preliminary data.</text>
</comment>
<reference evidence="1" key="1">
    <citation type="submission" date="2020-01" db="EMBL/GenBank/DDBJ databases">
        <authorList>
            <consortium name="DOE Joint Genome Institute"/>
            <person name="Haridas S."/>
            <person name="Albert R."/>
            <person name="Binder M."/>
            <person name="Bloem J."/>
            <person name="Labutti K."/>
            <person name="Salamov A."/>
            <person name="Andreopoulos B."/>
            <person name="Baker S.E."/>
            <person name="Barry K."/>
            <person name="Bills G."/>
            <person name="Bluhm B.H."/>
            <person name="Cannon C."/>
            <person name="Castanera R."/>
            <person name="Culley D.E."/>
            <person name="Daum C."/>
            <person name="Ezra D."/>
            <person name="Gonzalez J.B."/>
            <person name="Henrissat B."/>
            <person name="Kuo A."/>
            <person name="Liang C."/>
            <person name="Lipzen A."/>
            <person name="Lutzoni F."/>
            <person name="Magnuson J."/>
            <person name="Mondo S."/>
            <person name="Nolan M."/>
            <person name="Ohm R."/>
            <person name="Pangilinan J."/>
            <person name="Park H.-J."/>
            <person name="Ramirez L."/>
            <person name="Alfaro M."/>
            <person name="Sun H."/>
            <person name="Tritt A."/>
            <person name="Yoshinaga Y."/>
            <person name="Zwiers L.-H."/>
            <person name="Turgeon B.G."/>
            <person name="Goodwin S.B."/>
            <person name="Spatafora J.W."/>
            <person name="Crous P.W."/>
            <person name="Grigoriev I.V."/>
        </authorList>
    </citation>
    <scope>NUCLEOTIDE SEQUENCE</scope>
    <source>
        <strain evidence="1">CBS 394.84</strain>
    </source>
</reference>
<dbReference type="EMBL" id="ML976616">
    <property type="protein sequence ID" value="KAF1846834.1"/>
    <property type="molecule type" value="Genomic_DNA"/>
</dbReference>
<proteinExistence type="predicted"/>
<accession>A0A9P4GKF3</accession>
<protein>
    <submittedName>
        <fullName evidence="1">Uncharacterized protein</fullName>
    </submittedName>
</protein>
<dbReference type="AlphaFoldDB" id="A0A9P4GKF3"/>
<organism evidence="1 2">
    <name type="scientific">Cucurbitaria berberidis CBS 394.84</name>
    <dbReference type="NCBI Taxonomy" id="1168544"/>
    <lineage>
        <taxon>Eukaryota</taxon>
        <taxon>Fungi</taxon>
        <taxon>Dikarya</taxon>
        <taxon>Ascomycota</taxon>
        <taxon>Pezizomycotina</taxon>
        <taxon>Dothideomycetes</taxon>
        <taxon>Pleosporomycetidae</taxon>
        <taxon>Pleosporales</taxon>
        <taxon>Pleosporineae</taxon>
        <taxon>Cucurbitariaceae</taxon>
        <taxon>Cucurbitaria</taxon>
    </lineage>
</organism>